<keyword evidence="3" id="KW-1185">Reference proteome</keyword>
<dbReference type="Proteomes" id="UP000053660">
    <property type="component" value="Unassembled WGS sequence"/>
</dbReference>
<gene>
    <name evidence="2" type="ORF">OESDEN_17070</name>
</gene>
<evidence type="ECO:0000313" key="2">
    <source>
        <dbReference type="EMBL" id="KHJ83233.1"/>
    </source>
</evidence>
<evidence type="ECO:0000256" key="1">
    <source>
        <dbReference type="SAM" id="MobiDB-lite"/>
    </source>
</evidence>
<feature type="non-terminal residue" evidence="2">
    <location>
        <position position="1"/>
    </location>
</feature>
<dbReference type="AlphaFoldDB" id="A0A0B1SD64"/>
<name>A0A0B1SD64_OESDE</name>
<protein>
    <submittedName>
        <fullName evidence="2">Uncharacterized protein</fullName>
    </submittedName>
</protein>
<feature type="compositionally biased region" description="Low complexity" evidence="1">
    <location>
        <begin position="44"/>
        <end position="76"/>
    </location>
</feature>
<accession>A0A0B1SD64</accession>
<sequence>LVFNFTRFRDSEFSTVSPSETTNTEKSALPSPRPDQSTPFRRPTGTSTSASSECSETGDSSAAESPVSPPSSLSSSDTWYGLPSLIETSLKSKLGS</sequence>
<feature type="compositionally biased region" description="Polar residues" evidence="1">
    <location>
        <begin position="13"/>
        <end position="26"/>
    </location>
</feature>
<evidence type="ECO:0000313" key="3">
    <source>
        <dbReference type="Proteomes" id="UP000053660"/>
    </source>
</evidence>
<organism evidence="2 3">
    <name type="scientific">Oesophagostomum dentatum</name>
    <name type="common">Nodular worm</name>
    <dbReference type="NCBI Taxonomy" id="61180"/>
    <lineage>
        <taxon>Eukaryota</taxon>
        <taxon>Metazoa</taxon>
        <taxon>Ecdysozoa</taxon>
        <taxon>Nematoda</taxon>
        <taxon>Chromadorea</taxon>
        <taxon>Rhabditida</taxon>
        <taxon>Rhabditina</taxon>
        <taxon>Rhabditomorpha</taxon>
        <taxon>Strongyloidea</taxon>
        <taxon>Strongylidae</taxon>
        <taxon>Oesophagostomum</taxon>
    </lineage>
</organism>
<reference evidence="2 3" key="1">
    <citation type="submission" date="2014-03" db="EMBL/GenBank/DDBJ databases">
        <title>Draft genome of the hookworm Oesophagostomum dentatum.</title>
        <authorList>
            <person name="Mitreva M."/>
        </authorList>
    </citation>
    <scope>NUCLEOTIDE SEQUENCE [LARGE SCALE GENOMIC DNA]</scope>
    <source>
        <strain evidence="2 3">OD-Hann</strain>
    </source>
</reference>
<proteinExistence type="predicted"/>
<dbReference type="EMBL" id="KN574450">
    <property type="protein sequence ID" value="KHJ83233.1"/>
    <property type="molecule type" value="Genomic_DNA"/>
</dbReference>
<dbReference type="OrthoDB" id="5870806at2759"/>
<feature type="region of interest" description="Disordered" evidence="1">
    <location>
        <begin position="10"/>
        <end position="80"/>
    </location>
</feature>